<dbReference type="EMBL" id="JABERL010000005">
    <property type="protein sequence ID" value="NNH76512.1"/>
    <property type="molecule type" value="Genomic_DNA"/>
</dbReference>
<name>A0A7Y2RD63_9GAMM</name>
<dbReference type="RefSeq" id="WP_171539714.1">
    <property type="nucleotide sequence ID" value="NZ_JABERL010000005.1"/>
</dbReference>
<protein>
    <submittedName>
        <fullName evidence="1">Uncharacterized protein</fullName>
    </submittedName>
</protein>
<evidence type="ECO:0000313" key="2">
    <source>
        <dbReference type="Proteomes" id="UP000569202"/>
    </source>
</evidence>
<gene>
    <name evidence="1" type="ORF">HLH17_02195</name>
</gene>
<organism evidence="1 2">
    <name type="scientific">Acinetobacter terrae</name>
    <dbReference type="NCBI Taxonomy" id="2731247"/>
    <lineage>
        <taxon>Bacteria</taxon>
        <taxon>Pseudomonadati</taxon>
        <taxon>Pseudomonadota</taxon>
        <taxon>Gammaproteobacteria</taxon>
        <taxon>Moraxellales</taxon>
        <taxon>Moraxellaceae</taxon>
        <taxon>Acinetobacter</taxon>
        <taxon>Acinetobacter Taxon 24</taxon>
    </lineage>
</organism>
<accession>A0A7Y2RD63</accession>
<dbReference type="Proteomes" id="UP000569202">
    <property type="component" value="Unassembled WGS sequence"/>
</dbReference>
<sequence>MNFSNIINYFIDNQHLEDISQHTAIAITYLDQRKTFLKIEVGILNNSILIKSHECRIFGEKEIILNPRQNVYVLLHESIKSIKNDFSREYGEDLSFTIYPPTTYGLEESTMEYFIYRHLKAYLPCPSQIQRGSIEEQEFRATAIRELYIANKQIDLFHE</sequence>
<proteinExistence type="predicted"/>
<reference evidence="1 2" key="1">
    <citation type="submission" date="2020-04" db="EMBL/GenBank/DDBJ databases">
        <title>Acinetobacter Taxon 24.</title>
        <authorList>
            <person name="Nemec A."/>
            <person name="Radolfova-Krizova L."/>
            <person name="Higgins P.G."/>
            <person name="Spanelova P."/>
        </authorList>
    </citation>
    <scope>NUCLEOTIDE SEQUENCE [LARGE SCALE GENOMIC DNA]</scope>
    <source>
        <strain evidence="1 2">ANC 5380</strain>
    </source>
</reference>
<comment type="caution">
    <text evidence="1">The sequence shown here is derived from an EMBL/GenBank/DDBJ whole genome shotgun (WGS) entry which is preliminary data.</text>
</comment>
<dbReference type="AlphaFoldDB" id="A0A7Y2RD63"/>
<evidence type="ECO:0000313" key="1">
    <source>
        <dbReference type="EMBL" id="NNH76512.1"/>
    </source>
</evidence>